<evidence type="ECO:0000313" key="5">
    <source>
        <dbReference type="Proteomes" id="UP000254131"/>
    </source>
</evidence>
<dbReference type="RefSeq" id="WP_115651713.1">
    <property type="nucleotide sequence ID" value="NZ_UFVB01000002.1"/>
</dbReference>
<name>A0AAX2M329_CAMJU</name>
<comment type="caution">
    <text evidence="4">The sequence shown here is derived from an EMBL/GenBank/DDBJ whole genome shotgun (WGS) entry which is preliminary data.</text>
</comment>
<evidence type="ECO:0000313" key="4">
    <source>
        <dbReference type="EMBL" id="SUX04553.1"/>
    </source>
</evidence>
<dbReference type="Pfam" id="PF15649">
    <property type="entry name" value="Tox-REase-7"/>
    <property type="match status" value="1"/>
</dbReference>
<keyword evidence="1" id="KW-0175">Coiled coil</keyword>
<dbReference type="Proteomes" id="UP000254131">
    <property type="component" value="Unassembled WGS sequence"/>
</dbReference>
<feature type="region of interest" description="Disordered" evidence="2">
    <location>
        <begin position="347"/>
        <end position="390"/>
    </location>
</feature>
<evidence type="ECO:0000256" key="1">
    <source>
        <dbReference type="SAM" id="Coils"/>
    </source>
</evidence>
<reference evidence="4 5" key="1">
    <citation type="submission" date="2018-06" db="EMBL/GenBank/DDBJ databases">
        <authorList>
            <consortium name="Pathogen Informatics"/>
            <person name="Doyle S."/>
        </authorList>
    </citation>
    <scope>NUCLEOTIDE SEQUENCE [LARGE SCALE GENOMIC DNA]</scope>
    <source>
        <strain evidence="4 5">NCTC13105</strain>
    </source>
</reference>
<dbReference type="AlphaFoldDB" id="A0AAX2M329"/>
<dbReference type="EMBL" id="UFVB01000002">
    <property type="protein sequence ID" value="SUX04553.1"/>
    <property type="molecule type" value="Genomic_DNA"/>
</dbReference>
<feature type="coiled-coil region" evidence="1">
    <location>
        <begin position="251"/>
        <end position="321"/>
    </location>
</feature>
<protein>
    <recommendedName>
        <fullName evidence="3">Tox-REase-7 domain-containing protein</fullName>
    </recommendedName>
</protein>
<sequence>MNEGIKIDFAKVNFHIKEFQKVYILENCKLCFYSPFHLQTQNGKEVKKIEKKGKSKIYLIDEDGKTVDIDKTSEQNKIKAKEEKSKNVLFSNDEKGNDAINAYFGEKNIDTLNKAYEEREAKPLSRNTESFKDYDVFYDVYTSKDNKDNSVNKKLGCGDGFEVNNGIAEVGAEFFDKCFEKGIYVLIPRLISLDKNEELHFDPVPLEDKGFVVTDFRKGKKGEKNIDLSFQRNIAKIKNPNLTLQSPKEFLQALNENKEFAEDDKIQQAQAIKKACEKKADEMTKIILKDDESLKDVIRDKQELKKEIGKLQDKQNKSTKELSLLGRLEFLQRNQKKVKEYKDIIDNLQNPQQTSNANKNNTDDNKKKKLTKKNQNQEEQKNKNINSKDIGDAGEYAASMLFTKRSTRYLSNRRKIDANFNTHSFNHTIPDFLVTLNDYPTLVEVKNVQDQALTEQISFELKLAREYELDYLFICNHYTKLVENIAGGNVTVKNEKEIKLKEIQNHDDKKKKGYETNTKNLTKFDERYDWGSRRGFIYHRHAHRSIKTIFKEMYLHHIKGAAPNKIIIKRLNLNNSANIEEELNKNKQIQKN</sequence>
<accession>A0AAX2M329</accession>
<proteinExistence type="predicted"/>
<feature type="domain" description="Tox-REase-7" evidence="3">
    <location>
        <begin position="421"/>
        <end position="483"/>
    </location>
</feature>
<evidence type="ECO:0000256" key="2">
    <source>
        <dbReference type="SAM" id="MobiDB-lite"/>
    </source>
</evidence>
<organism evidence="4 5">
    <name type="scientific">Campylobacter jejuni</name>
    <dbReference type="NCBI Taxonomy" id="197"/>
    <lineage>
        <taxon>Bacteria</taxon>
        <taxon>Pseudomonadati</taxon>
        <taxon>Campylobacterota</taxon>
        <taxon>Epsilonproteobacteria</taxon>
        <taxon>Campylobacterales</taxon>
        <taxon>Campylobacteraceae</taxon>
        <taxon>Campylobacter</taxon>
    </lineage>
</organism>
<gene>
    <name evidence="4" type="ORF">NCTC13105_01866</name>
</gene>
<dbReference type="InterPro" id="IPR028903">
    <property type="entry name" value="Tox-REase-7_dom"/>
</dbReference>
<evidence type="ECO:0000259" key="3">
    <source>
        <dbReference type="Pfam" id="PF15649"/>
    </source>
</evidence>